<accession>A0A426XEW8</accession>
<comment type="caution">
    <text evidence="2">The sequence shown here is derived from an EMBL/GenBank/DDBJ whole genome shotgun (WGS) entry which is preliminary data.</text>
</comment>
<evidence type="ECO:0000313" key="2">
    <source>
        <dbReference type="EMBL" id="RRT38031.1"/>
    </source>
</evidence>
<dbReference type="AlphaFoldDB" id="A0A426XEW8"/>
<feature type="compositionally biased region" description="Basic and acidic residues" evidence="1">
    <location>
        <begin position="96"/>
        <end position="112"/>
    </location>
</feature>
<name>A0A426XEW8_ENSVE</name>
<sequence length="112" mass="12555">MRLGIRQDCVRSSSRVSGVCQDGVREFVRRRSSVKRLSGVAKKLARRAIELQPNDGPRSRLSIGSGFRRCSRISPKFARRFAEGIGKLAGNTPGDVGRRLEDSPQEYRRLPD</sequence>
<evidence type="ECO:0000256" key="1">
    <source>
        <dbReference type="SAM" id="MobiDB-lite"/>
    </source>
</evidence>
<reference evidence="2 3" key="1">
    <citation type="journal article" date="2014" name="Agronomy (Basel)">
        <title>A Draft Genome Sequence for Ensete ventricosum, the Drought-Tolerant Tree Against Hunger.</title>
        <authorList>
            <person name="Harrison J."/>
            <person name="Moore K.A."/>
            <person name="Paszkiewicz K."/>
            <person name="Jones T."/>
            <person name="Grant M."/>
            <person name="Ambacheew D."/>
            <person name="Muzemil S."/>
            <person name="Studholme D.J."/>
        </authorList>
    </citation>
    <scope>NUCLEOTIDE SEQUENCE [LARGE SCALE GENOMIC DNA]</scope>
</reference>
<gene>
    <name evidence="2" type="ORF">B296_00011108</name>
</gene>
<proteinExistence type="predicted"/>
<feature type="region of interest" description="Disordered" evidence="1">
    <location>
        <begin position="88"/>
        <end position="112"/>
    </location>
</feature>
<organism evidence="2 3">
    <name type="scientific">Ensete ventricosum</name>
    <name type="common">Abyssinian banana</name>
    <name type="synonym">Musa ensete</name>
    <dbReference type="NCBI Taxonomy" id="4639"/>
    <lineage>
        <taxon>Eukaryota</taxon>
        <taxon>Viridiplantae</taxon>
        <taxon>Streptophyta</taxon>
        <taxon>Embryophyta</taxon>
        <taxon>Tracheophyta</taxon>
        <taxon>Spermatophyta</taxon>
        <taxon>Magnoliopsida</taxon>
        <taxon>Liliopsida</taxon>
        <taxon>Zingiberales</taxon>
        <taxon>Musaceae</taxon>
        <taxon>Ensete</taxon>
    </lineage>
</organism>
<dbReference type="Proteomes" id="UP000287651">
    <property type="component" value="Unassembled WGS sequence"/>
</dbReference>
<protein>
    <submittedName>
        <fullName evidence="2">Uncharacterized protein</fullName>
    </submittedName>
</protein>
<evidence type="ECO:0000313" key="3">
    <source>
        <dbReference type="Proteomes" id="UP000287651"/>
    </source>
</evidence>
<dbReference type="EMBL" id="AMZH03021621">
    <property type="protein sequence ID" value="RRT38031.1"/>
    <property type="molecule type" value="Genomic_DNA"/>
</dbReference>